<feature type="domain" description="GH18" evidence="7">
    <location>
        <begin position="223"/>
        <end position="533"/>
    </location>
</feature>
<feature type="signal peptide" evidence="5">
    <location>
        <begin position="1"/>
        <end position="25"/>
    </location>
</feature>
<dbReference type="Gene3D" id="3.20.20.80">
    <property type="entry name" value="Glycosidases"/>
    <property type="match status" value="1"/>
</dbReference>
<evidence type="ECO:0000256" key="2">
    <source>
        <dbReference type="ARBA" id="ARBA00023295"/>
    </source>
</evidence>
<evidence type="ECO:0000313" key="8">
    <source>
        <dbReference type="EMBL" id="MDO7905627.1"/>
    </source>
</evidence>
<evidence type="ECO:0000256" key="5">
    <source>
        <dbReference type="SAM" id="SignalP"/>
    </source>
</evidence>
<proteinExistence type="inferred from homology"/>
<dbReference type="PANTHER" id="PTHR46066:SF2">
    <property type="entry name" value="CHITINASE DOMAIN-CONTAINING PROTEIN 1"/>
    <property type="match status" value="1"/>
</dbReference>
<dbReference type="PANTHER" id="PTHR46066">
    <property type="entry name" value="CHITINASE DOMAIN-CONTAINING PROTEIN 1 FAMILY MEMBER"/>
    <property type="match status" value="1"/>
</dbReference>
<evidence type="ECO:0000259" key="7">
    <source>
        <dbReference type="PROSITE" id="PS51910"/>
    </source>
</evidence>
<comment type="caution">
    <text evidence="8">The sequence shown here is derived from an EMBL/GenBank/DDBJ whole genome shotgun (WGS) entry which is preliminary data.</text>
</comment>
<name>A0ABT9C8N5_9BACL</name>
<dbReference type="InterPro" id="IPR017853">
    <property type="entry name" value="GH"/>
</dbReference>
<dbReference type="Proteomes" id="UP001240171">
    <property type="component" value="Unassembled WGS sequence"/>
</dbReference>
<keyword evidence="2 3" id="KW-0326">Glycosidase</keyword>
<evidence type="ECO:0000256" key="1">
    <source>
        <dbReference type="ARBA" id="ARBA00022801"/>
    </source>
</evidence>
<dbReference type="Gene3D" id="3.10.50.10">
    <property type="match status" value="1"/>
</dbReference>
<evidence type="ECO:0000256" key="3">
    <source>
        <dbReference type="RuleBase" id="RU000489"/>
    </source>
</evidence>
<keyword evidence="5" id="KW-0732">Signal</keyword>
<dbReference type="InterPro" id="IPR001119">
    <property type="entry name" value="SLH_dom"/>
</dbReference>
<feature type="domain" description="SLH" evidence="6">
    <location>
        <begin position="98"/>
        <end position="154"/>
    </location>
</feature>
<dbReference type="PROSITE" id="PS01095">
    <property type="entry name" value="GH18_1"/>
    <property type="match status" value="1"/>
</dbReference>
<dbReference type="PROSITE" id="PS51272">
    <property type="entry name" value="SLH"/>
    <property type="match status" value="3"/>
</dbReference>
<feature type="domain" description="SLH" evidence="6">
    <location>
        <begin position="156"/>
        <end position="218"/>
    </location>
</feature>
<gene>
    <name evidence="8" type="ORF">Q5741_04275</name>
</gene>
<protein>
    <submittedName>
        <fullName evidence="8">S-layer homology domain-containing protein</fullName>
    </submittedName>
</protein>
<reference evidence="8 9" key="1">
    <citation type="submission" date="2023-07" db="EMBL/GenBank/DDBJ databases">
        <title>Paenibacillus sp. JX-17 nov. isolated from soil.</title>
        <authorList>
            <person name="Wan Y."/>
            <person name="Liu B."/>
        </authorList>
    </citation>
    <scope>NUCLEOTIDE SEQUENCE [LARGE SCALE GENOMIC DNA]</scope>
    <source>
        <strain evidence="8 9">JX-17</strain>
    </source>
</reference>
<evidence type="ECO:0000256" key="4">
    <source>
        <dbReference type="RuleBase" id="RU004453"/>
    </source>
</evidence>
<dbReference type="Pfam" id="PF00395">
    <property type="entry name" value="SLH"/>
    <property type="match status" value="3"/>
</dbReference>
<dbReference type="Pfam" id="PF00704">
    <property type="entry name" value="Glyco_hydro_18"/>
    <property type="match status" value="1"/>
</dbReference>
<dbReference type="EMBL" id="JAUQTB010000002">
    <property type="protein sequence ID" value="MDO7905627.1"/>
    <property type="molecule type" value="Genomic_DNA"/>
</dbReference>
<evidence type="ECO:0000313" key="9">
    <source>
        <dbReference type="Proteomes" id="UP001240171"/>
    </source>
</evidence>
<dbReference type="InterPro" id="IPR011583">
    <property type="entry name" value="Chitinase_II/V-like_cat"/>
</dbReference>
<accession>A0ABT9C8N5</accession>
<dbReference type="PROSITE" id="PS51910">
    <property type="entry name" value="GH18_2"/>
    <property type="match status" value="1"/>
</dbReference>
<dbReference type="InterPro" id="IPR001579">
    <property type="entry name" value="Glyco_hydro_18_chit_AS"/>
</dbReference>
<dbReference type="InterPro" id="IPR001223">
    <property type="entry name" value="Glyco_hydro18_cat"/>
</dbReference>
<dbReference type="InterPro" id="IPR029070">
    <property type="entry name" value="Chitinase_insertion_sf"/>
</dbReference>
<keyword evidence="9" id="KW-1185">Reference proteome</keyword>
<dbReference type="SMART" id="SM00636">
    <property type="entry name" value="Glyco_18"/>
    <property type="match status" value="1"/>
</dbReference>
<dbReference type="SUPFAM" id="SSF51445">
    <property type="entry name" value="(Trans)glycosidases"/>
    <property type="match status" value="1"/>
</dbReference>
<organism evidence="8 9">
    <name type="scientific">Paenibacillus lacisoli</name>
    <dbReference type="NCBI Taxonomy" id="3064525"/>
    <lineage>
        <taxon>Bacteria</taxon>
        <taxon>Bacillati</taxon>
        <taxon>Bacillota</taxon>
        <taxon>Bacilli</taxon>
        <taxon>Bacillales</taxon>
        <taxon>Paenibacillaceae</taxon>
        <taxon>Paenibacillus</taxon>
    </lineage>
</organism>
<comment type="similarity">
    <text evidence="4">Belongs to the glycosyl hydrolase 18 family.</text>
</comment>
<evidence type="ECO:0000259" key="6">
    <source>
        <dbReference type="PROSITE" id="PS51272"/>
    </source>
</evidence>
<keyword evidence="1 3" id="KW-0378">Hydrolase</keyword>
<feature type="domain" description="SLH" evidence="6">
    <location>
        <begin position="34"/>
        <end position="97"/>
    </location>
</feature>
<feature type="chain" id="PRO_5046470371" evidence="5">
    <location>
        <begin position="26"/>
        <end position="537"/>
    </location>
</feature>
<dbReference type="RefSeq" id="WP_305022831.1">
    <property type="nucleotide sequence ID" value="NZ_JAUQTB010000002.1"/>
</dbReference>
<sequence>MSRPVRRWYMAVLAGCLSVSLLWPAAGRSEAAASQTLPYQDIGTSYARDAILNLYKNQLMNGTGADTFSPLQPMTRAEFTAVLTRMLKLKPVASVIPSFRDVHSSSWYYGTVEAASQLDLVSGTGDRLFAPAAPLSRQEAAVLINRIFAPGRTGTSEDYTDQNHIAGWARSAAGVVHDLGLMTGDSGKFRPTDSLTRQEAAVLLNRIWLHEGWSSQFTAALQPGIQMGWQYGQTTSQYKQSVQSSMINTLSPRWLYVEQDGTLQNYSDSTLVTWAHQQNKRIWAMVGNHSNQAATHTFLSNTAIRQAAVSRLTAAASSYQLDGLNIDFENVAPVDRSSMTLFVSELAAALHRSGKMLSVNVSPDLGTDWTAAFDYQALGQAADYVILMGYDEHWSGRMDPGPVASLSWVSLGLDRLQKQVRSSKIILAMPFYNRNWTLNADGSTASSSDITLGEQAALFKKMNLSAVWDSSTGGYTTQYWNGVQHKLWLEDSRSLTLKYRNALERGTAGFAYWYNGGETPDIWSALSNAQRWNSYHF</sequence>